<keyword evidence="2" id="KW-0808">Transferase</keyword>
<dbReference type="GO" id="GO:0003871">
    <property type="term" value="F:5-methyltetrahydropteroyltriglutamate-homocysteine S-methyltransferase activity"/>
    <property type="evidence" value="ECO:0007669"/>
    <property type="project" value="UniProtKB-EC"/>
</dbReference>
<organism evidence="2 3">
    <name type="scientific">Streptomyces clavuligerus</name>
    <dbReference type="NCBI Taxonomy" id="1901"/>
    <lineage>
        <taxon>Bacteria</taxon>
        <taxon>Bacillati</taxon>
        <taxon>Actinomycetota</taxon>
        <taxon>Actinomycetes</taxon>
        <taxon>Kitasatosporales</taxon>
        <taxon>Streptomycetaceae</taxon>
        <taxon>Streptomyces</taxon>
    </lineage>
</organism>
<dbReference type="GO" id="GO:0032259">
    <property type="term" value="P:methylation"/>
    <property type="evidence" value="ECO:0007669"/>
    <property type="project" value="UniProtKB-KW"/>
</dbReference>
<keyword evidence="2" id="KW-0489">Methyltransferase</keyword>
<evidence type="ECO:0000313" key="3">
    <source>
        <dbReference type="Proteomes" id="UP000002357"/>
    </source>
</evidence>
<dbReference type="eggNOG" id="COG0620">
    <property type="taxonomic scope" value="Bacteria"/>
</dbReference>
<gene>
    <name evidence="2" type="primary">metE</name>
    <name evidence="2" type="ORF">SCLAV_5639</name>
</gene>
<feature type="compositionally biased region" description="Low complexity" evidence="1">
    <location>
        <begin position="336"/>
        <end position="346"/>
    </location>
</feature>
<evidence type="ECO:0000313" key="2">
    <source>
        <dbReference type="EMBL" id="EFG10706.1"/>
    </source>
</evidence>
<protein>
    <submittedName>
        <fullName evidence="2">5-methyltetrahydropteroyltriglutamate--homocysteine methyltransferase</fullName>
        <ecNumber evidence="2">2.1.1.14</ecNumber>
    </submittedName>
</protein>
<feature type="compositionally biased region" description="Basic residues" evidence="1">
    <location>
        <begin position="1"/>
        <end position="21"/>
    </location>
</feature>
<evidence type="ECO:0000256" key="1">
    <source>
        <dbReference type="SAM" id="MobiDB-lite"/>
    </source>
</evidence>
<feature type="compositionally biased region" description="Low complexity" evidence="1">
    <location>
        <begin position="294"/>
        <end position="306"/>
    </location>
</feature>
<feature type="region of interest" description="Disordered" evidence="1">
    <location>
        <begin position="1"/>
        <end position="346"/>
    </location>
</feature>
<reference evidence="2 3" key="1">
    <citation type="journal article" date="2010" name="Genome Biol. Evol.">
        <title>The sequence of a 1.8-mb bacterial linear plasmid reveals a rich evolutionary reservoir of secondary metabolic pathways.</title>
        <authorList>
            <person name="Medema M.H."/>
            <person name="Trefzer A."/>
            <person name="Kovalchuk A."/>
            <person name="van den Berg M."/>
            <person name="Mueller U."/>
            <person name="Heijne W."/>
            <person name="Wu L."/>
            <person name="Alam M.T."/>
            <person name="Ronning C.M."/>
            <person name="Nierman W.C."/>
            <person name="Bovenberg R.A.L."/>
            <person name="Breitling R."/>
            <person name="Takano E."/>
        </authorList>
    </citation>
    <scope>NUCLEOTIDE SEQUENCE [LARGE SCALE GENOMIC DNA]</scope>
    <source>
        <strain evidence="3">ATCC 27064 / DSM 738 / JCM 4710 / NBRC 13307 / NCIMB 12785 / NRRL 3585 / VKM Ac-602</strain>
    </source>
</reference>
<feature type="compositionally biased region" description="Basic and acidic residues" evidence="1">
    <location>
        <begin position="313"/>
        <end position="322"/>
    </location>
</feature>
<proteinExistence type="predicted"/>
<sequence>MRRAVRRPFARRSRSWRRCGRRAAGTGRGDPGTDSPGCRGTGQVARRPAARGCPPEAGPGVRGVRSPRVPSAGEAAGPLRTGRATVPAERLRVAPGPPPGRGPYLPGDPVAAARTVRGEPSGPGRDRGGHHGRGGPRSVRRRTPGPGPPSGPAPPVFRPRRSPASARSRRTPCGSAARAGWPGPSDRRCRRSCPRGARRPRRRSGRRGRTARPRPPSRGPSAPRGERGGRGPRGGRWAGRPGRSCRSAWWGSGRERSPGTGPCGRGAYGPHGGAAPRRRPRNRPPSRPGGAPPRGGSHTPRPGPSRGRPRPARTRDRPRDGRSAGPRPRPVRHGSRAPSPGGRRGR</sequence>
<dbReference type="EC" id="2.1.1.14" evidence="2"/>
<feature type="compositionally biased region" description="Pro residues" evidence="1">
    <location>
        <begin position="145"/>
        <end position="157"/>
    </location>
</feature>
<accession>E2Q2J5</accession>
<feature type="compositionally biased region" description="Basic residues" evidence="1">
    <location>
        <begin position="188"/>
        <end position="212"/>
    </location>
</feature>
<feature type="compositionally biased region" description="Gly residues" evidence="1">
    <location>
        <begin position="261"/>
        <end position="272"/>
    </location>
</feature>
<dbReference type="EMBL" id="CM000913">
    <property type="protein sequence ID" value="EFG10706.1"/>
    <property type="molecule type" value="Genomic_DNA"/>
</dbReference>
<name>E2Q2J5_STRCL</name>
<dbReference type="Proteomes" id="UP000002357">
    <property type="component" value="Chromosome"/>
</dbReference>
<keyword evidence="3" id="KW-1185">Reference proteome</keyword>
<dbReference type="AlphaFoldDB" id="E2Q2J5"/>
<feature type="compositionally biased region" description="Basic residues" evidence="1">
    <location>
        <begin position="130"/>
        <end position="143"/>
    </location>
</feature>